<dbReference type="Gene3D" id="1.10.260.40">
    <property type="entry name" value="lambda repressor-like DNA-binding domains"/>
    <property type="match status" value="1"/>
</dbReference>
<dbReference type="PANTHER" id="PTHR46797">
    <property type="entry name" value="HTH-TYPE TRANSCRIPTIONAL REGULATOR"/>
    <property type="match status" value="1"/>
</dbReference>
<dbReference type="InterPro" id="IPR050807">
    <property type="entry name" value="TransReg_Diox_bact_type"/>
</dbReference>
<dbReference type="Proteomes" id="UP000295325">
    <property type="component" value="Unassembled WGS sequence"/>
</dbReference>
<dbReference type="InterPro" id="IPR001387">
    <property type="entry name" value="Cro/C1-type_HTH"/>
</dbReference>
<reference evidence="3 4" key="1">
    <citation type="submission" date="2019-03" db="EMBL/GenBank/DDBJ databases">
        <title>Genomic Encyclopedia of Type Strains, Phase IV (KMG-IV): sequencing the most valuable type-strain genomes for metagenomic binning, comparative biology and taxonomic classification.</title>
        <authorList>
            <person name="Goeker M."/>
        </authorList>
    </citation>
    <scope>NUCLEOTIDE SEQUENCE [LARGE SCALE GENOMIC DNA]</scope>
    <source>
        <strain evidence="3 4">DSM 24455</strain>
    </source>
</reference>
<keyword evidence="1" id="KW-0238">DNA-binding</keyword>
<comment type="caution">
    <text evidence="3">The sequence shown here is derived from an EMBL/GenBank/DDBJ whole genome shotgun (WGS) entry which is preliminary data.</text>
</comment>
<name>A0A4R7KTG2_9CLOT</name>
<evidence type="ECO:0000313" key="4">
    <source>
        <dbReference type="Proteomes" id="UP000295325"/>
    </source>
</evidence>
<evidence type="ECO:0000259" key="2">
    <source>
        <dbReference type="PROSITE" id="PS50943"/>
    </source>
</evidence>
<feature type="domain" description="HTH cro/C1-type" evidence="2">
    <location>
        <begin position="14"/>
        <end position="69"/>
    </location>
</feature>
<dbReference type="GO" id="GO:0003677">
    <property type="term" value="F:DNA binding"/>
    <property type="evidence" value="ECO:0007669"/>
    <property type="project" value="UniProtKB-KW"/>
</dbReference>
<organism evidence="3 4">
    <name type="scientific">Fonticella tunisiensis</name>
    <dbReference type="NCBI Taxonomy" id="1096341"/>
    <lineage>
        <taxon>Bacteria</taxon>
        <taxon>Bacillati</taxon>
        <taxon>Bacillota</taxon>
        <taxon>Clostridia</taxon>
        <taxon>Eubacteriales</taxon>
        <taxon>Clostridiaceae</taxon>
        <taxon>Fonticella</taxon>
    </lineage>
</organism>
<dbReference type="CDD" id="cd00093">
    <property type="entry name" value="HTH_XRE"/>
    <property type="match status" value="1"/>
</dbReference>
<dbReference type="RefSeq" id="WP_133627040.1">
    <property type="nucleotide sequence ID" value="NZ_SOAZ01000002.1"/>
</dbReference>
<dbReference type="AlphaFoldDB" id="A0A4R7KTG2"/>
<dbReference type="Pfam" id="PF01381">
    <property type="entry name" value="HTH_3"/>
    <property type="match status" value="1"/>
</dbReference>
<dbReference type="PROSITE" id="PS50943">
    <property type="entry name" value="HTH_CROC1"/>
    <property type="match status" value="1"/>
</dbReference>
<gene>
    <name evidence="3" type="ORF">EDD71_102149</name>
</gene>
<dbReference type="InterPro" id="IPR010982">
    <property type="entry name" value="Lambda_DNA-bd_dom_sf"/>
</dbReference>
<protein>
    <submittedName>
        <fullName evidence="3">Transcriptional regulator with XRE-family HTH domain</fullName>
    </submittedName>
</protein>
<dbReference type="SUPFAM" id="SSF47413">
    <property type="entry name" value="lambda repressor-like DNA-binding domains"/>
    <property type="match status" value="1"/>
</dbReference>
<dbReference type="GO" id="GO:0005829">
    <property type="term" value="C:cytosol"/>
    <property type="evidence" value="ECO:0007669"/>
    <property type="project" value="TreeGrafter"/>
</dbReference>
<proteinExistence type="predicted"/>
<dbReference type="OrthoDB" id="1928139at2"/>
<keyword evidence="4" id="KW-1185">Reference proteome</keyword>
<sequence length="159" mass="18387">MIEKKNNETFGEYIVRLRQSKGYSQRKLAQLTGLSNTTISRIESGITEKPDAETIKILAQSLDVDEEYMFMAAGYIEKNEPSNPDMPRFTPKEEKDIAKRLEKMREDLLQQQGLMFYGEPVSEEAVESILAALEFGIRQAKIINKKYTPKKYRKDNNKE</sequence>
<evidence type="ECO:0000313" key="3">
    <source>
        <dbReference type="EMBL" id="TDT63387.1"/>
    </source>
</evidence>
<evidence type="ECO:0000256" key="1">
    <source>
        <dbReference type="ARBA" id="ARBA00023125"/>
    </source>
</evidence>
<dbReference type="SMART" id="SM00530">
    <property type="entry name" value="HTH_XRE"/>
    <property type="match status" value="1"/>
</dbReference>
<accession>A0A4R7KTG2</accession>
<dbReference type="PANTHER" id="PTHR46797:SF1">
    <property type="entry name" value="METHYLPHOSPHONATE SYNTHASE"/>
    <property type="match status" value="1"/>
</dbReference>
<dbReference type="EMBL" id="SOAZ01000002">
    <property type="protein sequence ID" value="TDT63387.1"/>
    <property type="molecule type" value="Genomic_DNA"/>
</dbReference>
<dbReference type="GO" id="GO:0003700">
    <property type="term" value="F:DNA-binding transcription factor activity"/>
    <property type="evidence" value="ECO:0007669"/>
    <property type="project" value="TreeGrafter"/>
</dbReference>